<comment type="caution">
    <text evidence="1">The sequence shown here is derived from an EMBL/GenBank/DDBJ whole genome shotgun (WGS) entry which is preliminary data.</text>
</comment>
<dbReference type="Pfam" id="PF19924">
    <property type="entry name" value="DUF6387"/>
    <property type="match status" value="1"/>
</dbReference>
<evidence type="ECO:0000313" key="2">
    <source>
        <dbReference type="Proteomes" id="UP001199070"/>
    </source>
</evidence>
<proteinExistence type="predicted"/>
<sequence length="281" mass="32848">MNRRDKPVRPDWFDWDKYTRVKDLDISGWYWNIMSRLRLDQLVSSIYDDEGVSSLSEVKSIDHERWFVSGIYQHFDTPVTFGPPKPYRVIGAPIVQDLRVLDVLCHAEVLLNEENYKDAFEAHKFAMSATEQWAVDAAEEKAIALDDSVNSALGKLFPASAQYVYAEVDVQAPLDQLISSFTAWVREVKQRQNQKFAGKRAFGNSDFAKWDHYRILPYFDLKLWSKINNIRFPEWYYVDLLFKDRDGDVASFFRQTCKPTADRVLTWECSESLRLQGGVFW</sequence>
<dbReference type="Proteomes" id="UP001199070">
    <property type="component" value="Unassembled WGS sequence"/>
</dbReference>
<gene>
    <name evidence="1" type="ORF">LGN22_26745</name>
</gene>
<dbReference type="InterPro" id="IPR045664">
    <property type="entry name" value="DUF6387"/>
</dbReference>
<reference evidence="1" key="1">
    <citation type="submission" date="2023-08" db="EMBL/GenBank/DDBJ databases">
        <title>A collection of bacterial strains from the Burkholderia cepacia Research Laboratory and Repository.</title>
        <authorList>
            <person name="Lipuma J."/>
            <person name="Spilker T."/>
        </authorList>
    </citation>
    <scope>NUCLEOTIDE SEQUENCE</scope>
    <source>
        <strain evidence="1">AU0862</strain>
    </source>
</reference>
<organism evidence="1 2">
    <name type="scientific">Burkholderia cenocepacia</name>
    <dbReference type="NCBI Taxonomy" id="95486"/>
    <lineage>
        <taxon>Bacteria</taxon>
        <taxon>Pseudomonadati</taxon>
        <taxon>Pseudomonadota</taxon>
        <taxon>Betaproteobacteria</taxon>
        <taxon>Burkholderiales</taxon>
        <taxon>Burkholderiaceae</taxon>
        <taxon>Burkholderia</taxon>
        <taxon>Burkholderia cepacia complex</taxon>
    </lineage>
</organism>
<dbReference type="RefSeq" id="WP_226135139.1">
    <property type="nucleotide sequence ID" value="NZ_JAIZTC010000008.1"/>
</dbReference>
<dbReference type="EMBL" id="JAIZTC010000008">
    <property type="protein sequence ID" value="MCA8382508.1"/>
    <property type="molecule type" value="Genomic_DNA"/>
</dbReference>
<evidence type="ECO:0000313" key="1">
    <source>
        <dbReference type="EMBL" id="MCA8382508.1"/>
    </source>
</evidence>
<dbReference type="AlphaFoldDB" id="A0AAW4TM41"/>
<name>A0AAW4TM41_9BURK</name>
<protein>
    <submittedName>
        <fullName evidence="1">DUF6387 family protein</fullName>
    </submittedName>
</protein>
<accession>A0AAW4TM41</accession>